<evidence type="ECO:0000256" key="4">
    <source>
        <dbReference type="PROSITE-ProRule" id="PRU00335"/>
    </source>
</evidence>
<dbReference type="Pfam" id="PF00440">
    <property type="entry name" value="TetR_N"/>
    <property type="match status" value="1"/>
</dbReference>
<keyword evidence="3" id="KW-0804">Transcription</keyword>
<dbReference type="Proteomes" id="UP000603708">
    <property type="component" value="Unassembled WGS sequence"/>
</dbReference>
<dbReference type="GO" id="GO:0003700">
    <property type="term" value="F:DNA-binding transcription factor activity"/>
    <property type="evidence" value="ECO:0007669"/>
    <property type="project" value="TreeGrafter"/>
</dbReference>
<dbReference type="GO" id="GO:0000976">
    <property type="term" value="F:transcription cis-regulatory region binding"/>
    <property type="evidence" value="ECO:0007669"/>
    <property type="project" value="TreeGrafter"/>
</dbReference>
<evidence type="ECO:0000313" key="8">
    <source>
        <dbReference type="Proteomes" id="UP000603708"/>
    </source>
</evidence>
<dbReference type="EMBL" id="BNCD01000015">
    <property type="protein sequence ID" value="GHH84564.1"/>
    <property type="molecule type" value="Genomic_DNA"/>
</dbReference>
<dbReference type="PANTHER" id="PTHR30055:SF234">
    <property type="entry name" value="HTH-TYPE TRANSCRIPTIONAL REGULATOR BETI"/>
    <property type="match status" value="1"/>
</dbReference>
<comment type="caution">
    <text evidence="7">The sequence shown here is derived from an EMBL/GenBank/DDBJ whole genome shotgun (WGS) entry which is preliminary data.</text>
</comment>
<accession>A0A919L5V1</accession>
<dbReference type="SUPFAM" id="SSF48498">
    <property type="entry name" value="Tetracyclin repressor-like, C-terminal domain"/>
    <property type="match status" value="1"/>
</dbReference>
<proteinExistence type="predicted"/>
<dbReference type="SUPFAM" id="SSF46689">
    <property type="entry name" value="Homeodomain-like"/>
    <property type="match status" value="1"/>
</dbReference>
<dbReference type="PANTHER" id="PTHR30055">
    <property type="entry name" value="HTH-TYPE TRANSCRIPTIONAL REGULATOR RUTR"/>
    <property type="match status" value="1"/>
</dbReference>
<dbReference type="InterPro" id="IPR050109">
    <property type="entry name" value="HTH-type_TetR-like_transc_reg"/>
</dbReference>
<evidence type="ECO:0000313" key="7">
    <source>
        <dbReference type="EMBL" id="GHH84564.1"/>
    </source>
</evidence>
<keyword evidence="8" id="KW-1185">Reference proteome</keyword>
<evidence type="ECO:0000259" key="6">
    <source>
        <dbReference type="PROSITE" id="PS50977"/>
    </source>
</evidence>
<dbReference type="Gene3D" id="1.10.357.10">
    <property type="entry name" value="Tetracycline Repressor, domain 2"/>
    <property type="match status" value="1"/>
</dbReference>
<feature type="DNA-binding region" description="H-T-H motif" evidence="4">
    <location>
        <begin position="35"/>
        <end position="54"/>
    </location>
</feature>
<evidence type="ECO:0000256" key="1">
    <source>
        <dbReference type="ARBA" id="ARBA00023015"/>
    </source>
</evidence>
<reference evidence="7" key="1">
    <citation type="journal article" date="2014" name="Int. J. Syst. Evol. Microbiol.">
        <title>Complete genome sequence of Corynebacterium casei LMG S-19264T (=DSM 44701T), isolated from a smear-ripened cheese.</title>
        <authorList>
            <consortium name="US DOE Joint Genome Institute (JGI-PGF)"/>
            <person name="Walter F."/>
            <person name="Albersmeier A."/>
            <person name="Kalinowski J."/>
            <person name="Ruckert C."/>
        </authorList>
    </citation>
    <scope>NUCLEOTIDE SEQUENCE</scope>
    <source>
        <strain evidence="7">JCM 5069</strain>
    </source>
</reference>
<feature type="compositionally biased region" description="Gly residues" evidence="5">
    <location>
        <begin position="226"/>
        <end position="240"/>
    </location>
</feature>
<reference evidence="7" key="2">
    <citation type="submission" date="2020-09" db="EMBL/GenBank/DDBJ databases">
        <authorList>
            <person name="Sun Q."/>
            <person name="Ohkuma M."/>
        </authorList>
    </citation>
    <scope>NUCLEOTIDE SEQUENCE</scope>
    <source>
        <strain evidence="7">JCM 5069</strain>
    </source>
</reference>
<evidence type="ECO:0000256" key="5">
    <source>
        <dbReference type="SAM" id="MobiDB-lite"/>
    </source>
</evidence>
<dbReference type="PROSITE" id="PS50977">
    <property type="entry name" value="HTH_TETR_2"/>
    <property type="match status" value="1"/>
</dbReference>
<dbReference type="InterPro" id="IPR009057">
    <property type="entry name" value="Homeodomain-like_sf"/>
</dbReference>
<dbReference type="AlphaFoldDB" id="A0A919L5V1"/>
<dbReference type="Pfam" id="PF21935">
    <property type="entry name" value="TetR_C_45"/>
    <property type="match status" value="1"/>
</dbReference>
<gene>
    <name evidence="7" type="ORF">GCM10018793_49310</name>
</gene>
<dbReference type="InterPro" id="IPR054126">
    <property type="entry name" value="CprB_TetR_C"/>
</dbReference>
<keyword evidence="1" id="KW-0805">Transcription regulation</keyword>
<evidence type="ECO:0000256" key="2">
    <source>
        <dbReference type="ARBA" id="ARBA00023125"/>
    </source>
</evidence>
<organism evidence="7 8">
    <name type="scientific">Streptomyces sulfonofaciens</name>
    <dbReference type="NCBI Taxonomy" id="68272"/>
    <lineage>
        <taxon>Bacteria</taxon>
        <taxon>Bacillati</taxon>
        <taxon>Actinomycetota</taxon>
        <taxon>Actinomycetes</taxon>
        <taxon>Kitasatosporales</taxon>
        <taxon>Streptomycetaceae</taxon>
        <taxon>Streptomyces</taxon>
    </lineage>
</organism>
<sequence length="240" mass="24977">MGQAGTREERAAETRAALLDAAAVEFAGYGYAGASVDRIARRADRSTGSLYHHYPGGKKELAELIVRGQPGAVQVQGPAVGLQHLIDITLAWACQMVDNPVLLAGARLVGEQGDFIKGSDDFNSHAQWTEVVMASLLAARRRRELRAGVDMQGTARLLVNACTGAQLQASMESGPARVDLPGRVVEAWECLLPALAVPRVVKNLDLDVDRVRTGSAPLPVHPAAGGAAGSGAQGGGSAAI</sequence>
<feature type="region of interest" description="Disordered" evidence="5">
    <location>
        <begin position="216"/>
        <end position="240"/>
    </location>
</feature>
<feature type="domain" description="HTH tetR-type" evidence="6">
    <location>
        <begin position="12"/>
        <end position="72"/>
    </location>
</feature>
<dbReference type="InterPro" id="IPR036271">
    <property type="entry name" value="Tet_transcr_reg_TetR-rel_C_sf"/>
</dbReference>
<evidence type="ECO:0000256" key="3">
    <source>
        <dbReference type="ARBA" id="ARBA00023163"/>
    </source>
</evidence>
<dbReference type="InterPro" id="IPR001647">
    <property type="entry name" value="HTH_TetR"/>
</dbReference>
<keyword evidence="2 4" id="KW-0238">DNA-binding</keyword>
<protein>
    <submittedName>
        <fullName evidence="7">Gamma-butyrolactone-binding protein</fullName>
    </submittedName>
</protein>
<name>A0A919L5V1_9ACTN</name>